<dbReference type="EMBL" id="CP061799">
    <property type="protein sequence ID" value="QTA79871.1"/>
    <property type="molecule type" value="Genomic_DNA"/>
</dbReference>
<keyword evidence="3" id="KW-1185">Reference proteome</keyword>
<keyword evidence="1" id="KW-0812">Transmembrane</keyword>
<protein>
    <submittedName>
        <fullName evidence="2">Uncharacterized protein</fullName>
    </submittedName>
</protein>
<organism evidence="2 3">
    <name type="scientific">Desulfonema limicola</name>
    <dbReference type="NCBI Taxonomy" id="45656"/>
    <lineage>
        <taxon>Bacteria</taxon>
        <taxon>Pseudomonadati</taxon>
        <taxon>Thermodesulfobacteriota</taxon>
        <taxon>Desulfobacteria</taxon>
        <taxon>Desulfobacterales</taxon>
        <taxon>Desulfococcaceae</taxon>
        <taxon>Desulfonema</taxon>
    </lineage>
</organism>
<feature type="transmembrane region" description="Helical" evidence="1">
    <location>
        <begin position="12"/>
        <end position="36"/>
    </location>
</feature>
<proteinExistence type="predicted"/>
<accession>A0A975GG13</accession>
<evidence type="ECO:0000313" key="3">
    <source>
        <dbReference type="Proteomes" id="UP000663720"/>
    </source>
</evidence>
<feature type="transmembrane region" description="Helical" evidence="1">
    <location>
        <begin position="48"/>
        <end position="67"/>
    </location>
</feature>
<evidence type="ECO:0000256" key="1">
    <source>
        <dbReference type="SAM" id="Phobius"/>
    </source>
</evidence>
<keyword evidence="1" id="KW-1133">Transmembrane helix</keyword>
<keyword evidence="1" id="KW-0472">Membrane</keyword>
<reference evidence="2" key="1">
    <citation type="journal article" date="2021" name="Microb. Physiol.">
        <title>Proteogenomic Insights into the Physiology of Marine, Sulfate-Reducing, Filamentous Desulfonema limicola and Desulfonema magnum.</title>
        <authorList>
            <person name="Schnaars V."/>
            <person name="Wohlbrand L."/>
            <person name="Scheve S."/>
            <person name="Hinrichs C."/>
            <person name="Reinhardt R."/>
            <person name="Rabus R."/>
        </authorList>
    </citation>
    <scope>NUCLEOTIDE SEQUENCE</scope>
    <source>
        <strain evidence="2">5ac10</strain>
    </source>
</reference>
<dbReference type="AlphaFoldDB" id="A0A975GG13"/>
<name>A0A975GG13_9BACT</name>
<evidence type="ECO:0000313" key="2">
    <source>
        <dbReference type="EMBL" id="QTA79871.1"/>
    </source>
</evidence>
<dbReference type="Proteomes" id="UP000663720">
    <property type="component" value="Chromosome"/>
</dbReference>
<sequence>MAKQKNNLMYTFFYTIFSIWPWRIVFGIGIGTLLGLSIGTRGMNTGGAVMLWIMLMFTGWWLAYFPAKLTTDFLKKALTK</sequence>
<dbReference type="KEGG" id="dli:dnl_21530"/>
<gene>
    <name evidence="2" type="ORF">dnl_21530</name>
</gene>
<dbReference type="RefSeq" id="WP_207691575.1">
    <property type="nucleotide sequence ID" value="NZ_CP061799.1"/>
</dbReference>